<dbReference type="InterPro" id="IPR004619">
    <property type="entry name" value="Type_III_PanK"/>
</dbReference>
<evidence type="ECO:0000313" key="17">
    <source>
        <dbReference type="EMBL" id="KAA1261658.1"/>
    </source>
</evidence>
<feature type="binding site" evidence="16">
    <location>
        <position position="144"/>
    </location>
    <ligand>
        <name>K(+)</name>
        <dbReference type="ChEBI" id="CHEBI:29103"/>
    </ligand>
</feature>
<comment type="similarity">
    <text evidence="14 16">Belongs to the type III pantothenate kinase family.</text>
</comment>
<accession>A0A5B1CKR6</accession>
<keyword evidence="16" id="KW-0479">Metal-binding</keyword>
<dbReference type="Pfam" id="PF03309">
    <property type="entry name" value="Pan_kinase"/>
    <property type="match status" value="1"/>
</dbReference>
<dbReference type="NCBIfam" id="TIGR00671">
    <property type="entry name" value="baf"/>
    <property type="match status" value="1"/>
</dbReference>
<dbReference type="EMBL" id="VRLW01000001">
    <property type="protein sequence ID" value="KAA1261658.1"/>
    <property type="molecule type" value="Genomic_DNA"/>
</dbReference>
<evidence type="ECO:0000256" key="14">
    <source>
        <dbReference type="ARBA" id="ARBA00038036"/>
    </source>
</evidence>
<comment type="function">
    <text evidence="16">Catalyzes the phosphorylation of pantothenate (Pan), the first step in CoA biosynthesis.</text>
</comment>
<evidence type="ECO:0000256" key="1">
    <source>
        <dbReference type="ARBA" id="ARBA00001206"/>
    </source>
</evidence>
<keyword evidence="12 16" id="KW-0630">Potassium</keyword>
<sequence length="275" mass="28766">MNPEQRVCTVAVDVGNTAVKLAVRNGNNIADRSIPICTKSWHSDAIDWVSDQLGCSNIRWLVSSVHRSAAESLIRAIEDRPSQSAIVKVIRHQDVPMQVCVDDPASLGIDRLLSAFAAVQLSAFAAVSMESSTIDGSGGLVVIDAGSAITVDWVDGNGSFRGGAILPGLRLQAKSLATGTDALPEIDWNGESLASLPATNTRDAIFGGILLGAAGAIDTLAQHYLRHDSASIDPARKSQVVITGGDAAAISAHLQCSHRHVPHLVCQGLLELGDG</sequence>
<feature type="binding site" evidence="16">
    <location>
        <position position="147"/>
    </location>
    <ligand>
        <name>ATP</name>
        <dbReference type="ChEBI" id="CHEBI:30616"/>
    </ligand>
</feature>
<dbReference type="RefSeq" id="WP_068262272.1">
    <property type="nucleotide sequence ID" value="NZ_LWSK01000034.1"/>
</dbReference>
<evidence type="ECO:0000256" key="5">
    <source>
        <dbReference type="ARBA" id="ARBA00011738"/>
    </source>
</evidence>
<keyword evidence="13 16" id="KW-0173">Coenzyme A biosynthesis</keyword>
<keyword evidence="8 16" id="KW-0808">Transferase</keyword>
<name>A0A5B1CKR6_9BACT</name>
<comment type="catalytic activity">
    <reaction evidence="1 16">
        <text>(R)-pantothenate + ATP = (R)-4'-phosphopantothenate + ADP + H(+)</text>
        <dbReference type="Rhea" id="RHEA:16373"/>
        <dbReference type="ChEBI" id="CHEBI:10986"/>
        <dbReference type="ChEBI" id="CHEBI:15378"/>
        <dbReference type="ChEBI" id="CHEBI:29032"/>
        <dbReference type="ChEBI" id="CHEBI:30616"/>
        <dbReference type="ChEBI" id="CHEBI:456216"/>
        <dbReference type="EC" id="2.7.1.33"/>
    </reaction>
</comment>
<comment type="caution">
    <text evidence="16">Lacks conserved residue(s) required for the propagation of feature annotation.</text>
</comment>
<comment type="caution">
    <text evidence="17">The sequence shown here is derived from an EMBL/GenBank/DDBJ whole genome shotgun (WGS) entry which is preliminary data.</text>
</comment>
<keyword evidence="7 16" id="KW-0963">Cytoplasm</keyword>
<dbReference type="InterPro" id="IPR043129">
    <property type="entry name" value="ATPase_NBD"/>
</dbReference>
<evidence type="ECO:0000256" key="13">
    <source>
        <dbReference type="ARBA" id="ARBA00022993"/>
    </source>
</evidence>
<evidence type="ECO:0000256" key="10">
    <source>
        <dbReference type="ARBA" id="ARBA00022777"/>
    </source>
</evidence>
<dbReference type="GO" id="GO:0015937">
    <property type="term" value="P:coenzyme A biosynthetic process"/>
    <property type="evidence" value="ECO:0007669"/>
    <property type="project" value="UniProtKB-UniRule"/>
</dbReference>
<protein>
    <recommendedName>
        <fullName evidence="15 16">Type III pantothenate kinase</fullName>
        <ecNumber evidence="6 16">2.7.1.33</ecNumber>
    </recommendedName>
    <alternativeName>
        <fullName evidence="16">PanK-III</fullName>
    </alternativeName>
    <alternativeName>
        <fullName evidence="16">Pantothenic acid kinase</fullName>
    </alternativeName>
</protein>
<evidence type="ECO:0000256" key="7">
    <source>
        <dbReference type="ARBA" id="ARBA00022490"/>
    </source>
</evidence>
<reference evidence="17 18" key="1">
    <citation type="submission" date="2019-08" db="EMBL/GenBank/DDBJ databases">
        <title>Deep-cultivation of Planctomycetes and their phenomic and genomic characterization uncovers novel biology.</title>
        <authorList>
            <person name="Wiegand S."/>
            <person name="Jogler M."/>
            <person name="Boedeker C."/>
            <person name="Pinto D."/>
            <person name="Vollmers J."/>
            <person name="Rivas-Marin E."/>
            <person name="Kohn T."/>
            <person name="Peeters S.H."/>
            <person name="Heuer A."/>
            <person name="Rast P."/>
            <person name="Oberbeckmann S."/>
            <person name="Bunk B."/>
            <person name="Jeske O."/>
            <person name="Meyerdierks A."/>
            <person name="Storesund J.E."/>
            <person name="Kallscheuer N."/>
            <person name="Luecker S."/>
            <person name="Lage O.M."/>
            <person name="Pohl T."/>
            <person name="Merkel B.J."/>
            <person name="Hornburger P."/>
            <person name="Mueller R.-W."/>
            <person name="Bruemmer F."/>
            <person name="Labrenz M."/>
            <person name="Spormann A.M."/>
            <person name="Op Den Camp H."/>
            <person name="Overmann J."/>
            <person name="Amann R."/>
            <person name="Jetten M.S.M."/>
            <person name="Mascher T."/>
            <person name="Medema M.H."/>
            <person name="Devos D.P."/>
            <person name="Kaster A.-K."/>
            <person name="Ovreas L."/>
            <person name="Rohde M."/>
            <person name="Galperin M.Y."/>
            <person name="Jogler C."/>
        </authorList>
    </citation>
    <scope>NUCLEOTIDE SEQUENCE [LARGE SCALE GENOMIC DNA]</scope>
    <source>
        <strain evidence="17 18">LF1</strain>
    </source>
</reference>
<gene>
    <name evidence="16 17" type="primary">coaX</name>
    <name evidence="17" type="ORF">LF1_42130</name>
</gene>
<comment type="cofactor">
    <cofactor evidence="2">
        <name>K(+)</name>
        <dbReference type="ChEBI" id="CHEBI:29103"/>
    </cofactor>
</comment>
<evidence type="ECO:0000256" key="16">
    <source>
        <dbReference type="HAMAP-Rule" id="MF_01274"/>
    </source>
</evidence>
<evidence type="ECO:0000256" key="2">
    <source>
        <dbReference type="ARBA" id="ARBA00001958"/>
    </source>
</evidence>
<evidence type="ECO:0000256" key="3">
    <source>
        <dbReference type="ARBA" id="ARBA00004496"/>
    </source>
</evidence>
<proteinExistence type="inferred from homology"/>
<evidence type="ECO:0000256" key="8">
    <source>
        <dbReference type="ARBA" id="ARBA00022679"/>
    </source>
</evidence>
<dbReference type="CDD" id="cd24015">
    <property type="entry name" value="ASKHA_NBD_PanK-III"/>
    <property type="match status" value="1"/>
</dbReference>
<evidence type="ECO:0000256" key="9">
    <source>
        <dbReference type="ARBA" id="ARBA00022741"/>
    </source>
</evidence>
<dbReference type="GO" id="GO:0046872">
    <property type="term" value="F:metal ion binding"/>
    <property type="evidence" value="ECO:0007669"/>
    <property type="project" value="UniProtKB-KW"/>
</dbReference>
<dbReference type="GO" id="GO:0005524">
    <property type="term" value="F:ATP binding"/>
    <property type="evidence" value="ECO:0007669"/>
    <property type="project" value="UniProtKB-UniRule"/>
</dbReference>
<comment type="cofactor">
    <cofactor evidence="16">
        <name>NH4(+)</name>
        <dbReference type="ChEBI" id="CHEBI:28938"/>
    </cofactor>
    <cofactor evidence="16">
        <name>K(+)</name>
        <dbReference type="ChEBI" id="CHEBI:29103"/>
    </cofactor>
    <text evidence="16">A monovalent cation. Ammonium or potassium.</text>
</comment>
<keyword evidence="18" id="KW-1185">Reference proteome</keyword>
<feature type="binding site" evidence="16">
    <location>
        <begin position="108"/>
        <end position="111"/>
    </location>
    <ligand>
        <name>substrate</name>
    </ligand>
</feature>
<feature type="active site" description="Proton acceptor" evidence="16">
    <location>
        <position position="110"/>
    </location>
</feature>
<feature type="binding site" evidence="16">
    <location>
        <position position="201"/>
    </location>
    <ligand>
        <name>substrate</name>
    </ligand>
</feature>
<dbReference type="SUPFAM" id="SSF53067">
    <property type="entry name" value="Actin-like ATPase domain"/>
    <property type="match status" value="2"/>
</dbReference>
<evidence type="ECO:0000256" key="4">
    <source>
        <dbReference type="ARBA" id="ARBA00005225"/>
    </source>
</evidence>
<comment type="pathway">
    <text evidence="4 16">Cofactor biosynthesis; coenzyme A biosynthesis; CoA from (R)-pantothenate: step 1/5.</text>
</comment>
<feature type="binding site" evidence="16">
    <location>
        <begin position="13"/>
        <end position="20"/>
    </location>
    <ligand>
        <name>ATP</name>
        <dbReference type="ChEBI" id="CHEBI:30616"/>
    </ligand>
</feature>
<evidence type="ECO:0000256" key="6">
    <source>
        <dbReference type="ARBA" id="ARBA00012102"/>
    </source>
</evidence>
<dbReference type="UniPathway" id="UPA00241">
    <property type="reaction ID" value="UER00352"/>
</dbReference>
<comment type="subunit">
    <text evidence="5 16">Homodimer.</text>
</comment>
<organism evidence="17 18">
    <name type="scientific">Rubripirellula obstinata</name>
    <dbReference type="NCBI Taxonomy" id="406547"/>
    <lineage>
        <taxon>Bacteria</taxon>
        <taxon>Pseudomonadati</taxon>
        <taxon>Planctomycetota</taxon>
        <taxon>Planctomycetia</taxon>
        <taxon>Pirellulales</taxon>
        <taxon>Pirellulaceae</taxon>
        <taxon>Rubripirellula</taxon>
    </lineage>
</organism>
<evidence type="ECO:0000313" key="18">
    <source>
        <dbReference type="Proteomes" id="UP000322699"/>
    </source>
</evidence>
<dbReference type="EC" id="2.7.1.33" evidence="6 16"/>
<dbReference type="AlphaFoldDB" id="A0A5B1CKR6"/>
<dbReference type="GO" id="GO:0005737">
    <property type="term" value="C:cytoplasm"/>
    <property type="evidence" value="ECO:0007669"/>
    <property type="project" value="UniProtKB-SubCell"/>
</dbReference>
<dbReference type="Gene3D" id="3.30.420.40">
    <property type="match status" value="2"/>
</dbReference>
<dbReference type="GO" id="GO:0004594">
    <property type="term" value="F:pantothenate kinase activity"/>
    <property type="evidence" value="ECO:0007669"/>
    <property type="project" value="UniProtKB-UniRule"/>
</dbReference>
<dbReference type="PANTHER" id="PTHR34265">
    <property type="entry name" value="TYPE III PANTOTHENATE KINASE"/>
    <property type="match status" value="1"/>
</dbReference>
<keyword evidence="9 16" id="KW-0547">Nucleotide-binding</keyword>
<evidence type="ECO:0000256" key="15">
    <source>
        <dbReference type="ARBA" id="ARBA00040883"/>
    </source>
</evidence>
<dbReference type="HAMAP" id="MF_01274">
    <property type="entry name" value="Pantothen_kinase_3"/>
    <property type="match status" value="1"/>
</dbReference>
<evidence type="ECO:0000256" key="12">
    <source>
        <dbReference type="ARBA" id="ARBA00022958"/>
    </source>
</evidence>
<evidence type="ECO:0000256" key="11">
    <source>
        <dbReference type="ARBA" id="ARBA00022840"/>
    </source>
</evidence>
<keyword evidence="10 16" id="KW-0418">Kinase</keyword>
<keyword evidence="11 16" id="KW-0067">ATP-binding</keyword>
<dbReference type="Proteomes" id="UP000322699">
    <property type="component" value="Unassembled WGS sequence"/>
</dbReference>
<dbReference type="PANTHER" id="PTHR34265:SF1">
    <property type="entry name" value="TYPE III PANTOTHENATE KINASE"/>
    <property type="match status" value="1"/>
</dbReference>
<comment type="subcellular location">
    <subcellularLocation>
        <location evidence="3 16">Cytoplasm</location>
    </subcellularLocation>
</comment>